<dbReference type="AlphaFoldDB" id="A0A1I5R836"/>
<evidence type="ECO:0000256" key="1">
    <source>
        <dbReference type="SAM" id="MobiDB-lite"/>
    </source>
</evidence>
<gene>
    <name evidence="3" type="ORF">SAMN05421810_102919</name>
</gene>
<reference evidence="4" key="1">
    <citation type="submission" date="2016-10" db="EMBL/GenBank/DDBJ databases">
        <authorList>
            <person name="Varghese N."/>
            <person name="Submissions S."/>
        </authorList>
    </citation>
    <scope>NUCLEOTIDE SEQUENCE [LARGE SCALE GENOMIC DNA]</scope>
    <source>
        <strain evidence="4">CGMCC 4.5579</strain>
    </source>
</reference>
<evidence type="ECO:0000313" key="3">
    <source>
        <dbReference type="EMBL" id="SFP54708.1"/>
    </source>
</evidence>
<keyword evidence="2" id="KW-1133">Transmembrane helix</keyword>
<keyword evidence="4" id="KW-1185">Reference proteome</keyword>
<feature type="compositionally biased region" description="Basic residues" evidence="1">
    <location>
        <begin position="162"/>
        <end position="174"/>
    </location>
</feature>
<evidence type="ECO:0000313" key="4">
    <source>
        <dbReference type="Proteomes" id="UP000198727"/>
    </source>
</evidence>
<sequence length="214" mass="21560">MVTVGTDGRVGADGTQAPAPPPAYTDPLAGLVTGGSPTPVGFGGSTDDVEVEVPDPVEPDPEVVRGMVDAALAGEGEGLPVGRALDASRPAAAAAPVTQFPSPENAGLLQQQRRWSAPQRMRQVLTARRSPGGGPSAPGPEAGQDTGPGPGAETRTPVVPRFGRRAAAHPRPVVRKPSNGSAGVAMAVVLLVVFGLLVVQLISSFVSSVTGLFN</sequence>
<dbReference type="Proteomes" id="UP000198727">
    <property type="component" value="Unassembled WGS sequence"/>
</dbReference>
<accession>A0A1I5R836</accession>
<feature type="region of interest" description="Disordered" evidence="1">
    <location>
        <begin position="127"/>
        <end position="179"/>
    </location>
</feature>
<dbReference type="STRING" id="587909.SAMN05421810_102919"/>
<name>A0A1I5R836_9PSEU</name>
<evidence type="ECO:0000256" key="2">
    <source>
        <dbReference type="SAM" id="Phobius"/>
    </source>
</evidence>
<protein>
    <submittedName>
        <fullName evidence="3">Uncharacterized protein</fullName>
    </submittedName>
</protein>
<feature type="transmembrane region" description="Helical" evidence="2">
    <location>
        <begin position="184"/>
        <end position="206"/>
    </location>
</feature>
<feature type="region of interest" description="Disordered" evidence="1">
    <location>
        <begin position="1"/>
        <end position="26"/>
    </location>
</feature>
<organism evidence="3 4">
    <name type="scientific">Amycolatopsis arida</name>
    <dbReference type="NCBI Taxonomy" id="587909"/>
    <lineage>
        <taxon>Bacteria</taxon>
        <taxon>Bacillati</taxon>
        <taxon>Actinomycetota</taxon>
        <taxon>Actinomycetes</taxon>
        <taxon>Pseudonocardiales</taxon>
        <taxon>Pseudonocardiaceae</taxon>
        <taxon>Amycolatopsis</taxon>
    </lineage>
</organism>
<keyword evidence="2" id="KW-0812">Transmembrane</keyword>
<dbReference type="EMBL" id="FOWW01000002">
    <property type="protein sequence ID" value="SFP54708.1"/>
    <property type="molecule type" value="Genomic_DNA"/>
</dbReference>
<proteinExistence type="predicted"/>
<keyword evidence="2" id="KW-0472">Membrane</keyword>